<evidence type="ECO:0000259" key="14">
    <source>
        <dbReference type="PROSITE" id="PS00434"/>
    </source>
</evidence>
<keyword evidence="3" id="KW-0597">Phosphoprotein</keyword>
<keyword evidence="8" id="KW-0804">Transcription</keyword>
<comment type="function">
    <text evidence="10">DNA-binding protein that specifically binds heat shock promoter elements (HSE) and activates transcription.</text>
</comment>
<dbReference type="SUPFAM" id="SSF46785">
    <property type="entry name" value="Winged helix' DNA-binding domain"/>
    <property type="match status" value="1"/>
</dbReference>
<dbReference type="GO" id="GO:0005634">
    <property type="term" value="C:nucleus"/>
    <property type="evidence" value="ECO:0007669"/>
    <property type="project" value="UniProtKB-SubCell"/>
</dbReference>
<evidence type="ECO:0000256" key="4">
    <source>
        <dbReference type="ARBA" id="ARBA00023015"/>
    </source>
</evidence>
<comment type="caution">
    <text evidence="15">The sequence shown here is derived from an EMBL/GenBank/DDBJ whole genome shotgun (WGS) entry which is preliminary data.</text>
</comment>
<dbReference type="SMART" id="SM00415">
    <property type="entry name" value="HSF"/>
    <property type="match status" value="1"/>
</dbReference>
<keyword evidence="13" id="KW-0175">Coiled coil</keyword>
<comment type="subcellular location">
    <subcellularLocation>
        <location evidence="1">Nucleus</location>
    </subcellularLocation>
</comment>
<dbReference type="PANTHER" id="PTHR10015">
    <property type="entry name" value="HEAT SHOCK TRANSCRIPTION FACTOR"/>
    <property type="match status" value="1"/>
</dbReference>
<evidence type="ECO:0000313" key="16">
    <source>
        <dbReference type="Proteomes" id="UP000015453"/>
    </source>
</evidence>
<feature type="non-terminal residue" evidence="15">
    <location>
        <position position="1"/>
    </location>
</feature>
<keyword evidence="5" id="KW-0346">Stress response</keyword>
<dbReference type="AlphaFoldDB" id="S8E2M6"/>
<reference evidence="15 16" key="1">
    <citation type="journal article" date="2013" name="BMC Genomics">
        <title>The miniature genome of a carnivorous plant Genlisea aurea contains a low number of genes and short non-coding sequences.</title>
        <authorList>
            <person name="Leushkin E.V."/>
            <person name="Sutormin R.A."/>
            <person name="Nabieva E.R."/>
            <person name="Penin A.A."/>
            <person name="Kondrashov A.S."/>
            <person name="Logacheva M.D."/>
        </authorList>
    </citation>
    <scope>NUCLEOTIDE SEQUENCE [LARGE SCALE GENOMIC DNA]</scope>
</reference>
<feature type="domain" description="HSF-type DNA-binding" evidence="14">
    <location>
        <begin position="58"/>
        <end position="82"/>
    </location>
</feature>
<evidence type="ECO:0000256" key="2">
    <source>
        <dbReference type="ARBA" id="ARBA00006403"/>
    </source>
</evidence>
<proteinExistence type="inferred from homology"/>
<dbReference type="InterPro" id="IPR000232">
    <property type="entry name" value="HSF_DNA-bd"/>
</dbReference>
<dbReference type="OrthoDB" id="60033at2759"/>
<sequence>SSATPRPMEGLHEICPPPFLLKTFEMVEDPYTDSIISWGEAKNSFIVWDSFNFSTSLLPRYFKHSNFASFIRQLNTYGFRKVDPDRWEFANEGFLAGNKHLLVTIKRRRNSRPPPAAVEIGGTEEELERLKRERSVLVAEVVKLKRHQRNSEQRLADVEDRLRVMERKQHQVMPFLAGVFKNRRQLAAANRHVEIGQKRRLMMSPGV</sequence>
<dbReference type="GO" id="GO:0006357">
    <property type="term" value="P:regulation of transcription by RNA polymerase II"/>
    <property type="evidence" value="ECO:0007669"/>
    <property type="project" value="TreeGrafter"/>
</dbReference>
<evidence type="ECO:0000256" key="7">
    <source>
        <dbReference type="ARBA" id="ARBA00023159"/>
    </source>
</evidence>
<feature type="coiled-coil region" evidence="13">
    <location>
        <begin position="120"/>
        <end position="168"/>
    </location>
</feature>
<evidence type="ECO:0000256" key="8">
    <source>
        <dbReference type="ARBA" id="ARBA00023163"/>
    </source>
</evidence>
<evidence type="ECO:0000256" key="11">
    <source>
        <dbReference type="ARBA" id="ARBA00081483"/>
    </source>
</evidence>
<dbReference type="Proteomes" id="UP000015453">
    <property type="component" value="Unassembled WGS sequence"/>
</dbReference>
<evidence type="ECO:0000256" key="3">
    <source>
        <dbReference type="ARBA" id="ARBA00022553"/>
    </source>
</evidence>
<gene>
    <name evidence="15" type="ORF">M569_08250</name>
</gene>
<evidence type="ECO:0000256" key="6">
    <source>
        <dbReference type="ARBA" id="ARBA00023125"/>
    </source>
</evidence>
<evidence type="ECO:0000256" key="12">
    <source>
        <dbReference type="RuleBase" id="RU004020"/>
    </source>
</evidence>
<dbReference type="PANTHER" id="PTHR10015:SF338">
    <property type="entry name" value="HEAT STRESS TRANSCRIPTION FACTOR A-2"/>
    <property type="match status" value="1"/>
</dbReference>
<accession>S8E2M6</accession>
<keyword evidence="4" id="KW-0805">Transcription regulation</keyword>
<evidence type="ECO:0000313" key="15">
    <source>
        <dbReference type="EMBL" id="EPS66527.1"/>
    </source>
</evidence>
<dbReference type="EMBL" id="AUSU01003635">
    <property type="protein sequence ID" value="EPS66527.1"/>
    <property type="molecule type" value="Genomic_DNA"/>
</dbReference>
<dbReference type="Gene3D" id="1.10.10.10">
    <property type="entry name" value="Winged helix-like DNA-binding domain superfamily/Winged helix DNA-binding domain"/>
    <property type="match status" value="1"/>
</dbReference>
<comment type="similarity">
    <text evidence="2 12">Belongs to the HSF family.</text>
</comment>
<evidence type="ECO:0000256" key="9">
    <source>
        <dbReference type="ARBA" id="ARBA00023242"/>
    </source>
</evidence>
<keyword evidence="9" id="KW-0539">Nucleus</keyword>
<dbReference type="GO" id="GO:0000978">
    <property type="term" value="F:RNA polymerase II cis-regulatory region sequence-specific DNA binding"/>
    <property type="evidence" value="ECO:0007669"/>
    <property type="project" value="TreeGrafter"/>
</dbReference>
<dbReference type="InterPro" id="IPR036390">
    <property type="entry name" value="WH_DNA-bd_sf"/>
</dbReference>
<evidence type="ECO:0000256" key="13">
    <source>
        <dbReference type="SAM" id="Coils"/>
    </source>
</evidence>
<protein>
    <recommendedName>
        <fullName evidence="11">Heat stress transcription factor</fullName>
    </recommendedName>
</protein>
<dbReference type="FunFam" id="1.10.10.10:FF:000057">
    <property type="entry name" value="Heat shock transcription factor 1"/>
    <property type="match status" value="1"/>
</dbReference>
<dbReference type="InterPro" id="IPR036388">
    <property type="entry name" value="WH-like_DNA-bd_sf"/>
</dbReference>
<keyword evidence="7" id="KW-0010">Activator</keyword>
<evidence type="ECO:0000256" key="5">
    <source>
        <dbReference type="ARBA" id="ARBA00023016"/>
    </source>
</evidence>
<evidence type="ECO:0000256" key="10">
    <source>
        <dbReference type="ARBA" id="ARBA00055747"/>
    </source>
</evidence>
<dbReference type="PRINTS" id="PR00056">
    <property type="entry name" value="HSFDOMAIN"/>
</dbReference>
<organism evidence="15 16">
    <name type="scientific">Genlisea aurea</name>
    <dbReference type="NCBI Taxonomy" id="192259"/>
    <lineage>
        <taxon>Eukaryota</taxon>
        <taxon>Viridiplantae</taxon>
        <taxon>Streptophyta</taxon>
        <taxon>Embryophyta</taxon>
        <taxon>Tracheophyta</taxon>
        <taxon>Spermatophyta</taxon>
        <taxon>Magnoliopsida</taxon>
        <taxon>eudicotyledons</taxon>
        <taxon>Gunneridae</taxon>
        <taxon>Pentapetalae</taxon>
        <taxon>asterids</taxon>
        <taxon>lamiids</taxon>
        <taxon>Lamiales</taxon>
        <taxon>Lentibulariaceae</taxon>
        <taxon>Genlisea</taxon>
    </lineage>
</organism>
<keyword evidence="6" id="KW-0238">DNA-binding</keyword>
<dbReference type="GO" id="GO:0034605">
    <property type="term" value="P:cellular response to heat"/>
    <property type="evidence" value="ECO:0007669"/>
    <property type="project" value="TreeGrafter"/>
</dbReference>
<evidence type="ECO:0000256" key="1">
    <source>
        <dbReference type="ARBA" id="ARBA00004123"/>
    </source>
</evidence>
<dbReference type="PROSITE" id="PS00434">
    <property type="entry name" value="HSF_DOMAIN"/>
    <property type="match status" value="1"/>
</dbReference>
<name>S8E2M6_9LAMI</name>
<dbReference type="GO" id="GO:0003700">
    <property type="term" value="F:DNA-binding transcription factor activity"/>
    <property type="evidence" value="ECO:0007669"/>
    <property type="project" value="InterPro"/>
</dbReference>
<dbReference type="Pfam" id="PF00447">
    <property type="entry name" value="HSF_DNA-bind"/>
    <property type="match status" value="1"/>
</dbReference>
<feature type="non-terminal residue" evidence="15">
    <location>
        <position position="207"/>
    </location>
</feature>
<keyword evidence="16" id="KW-1185">Reference proteome</keyword>